<gene>
    <name evidence="6 8" type="primary">rnpA</name>
    <name evidence="8" type="ORF">IAB12_02900</name>
</gene>
<comment type="similarity">
    <text evidence="6">Belongs to the RnpA family.</text>
</comment>
<keyword evidence="5 6" id="KW-0694">RNA-binding</keyword>
<dbReference type="GO" id="GO:0000049">
    <property type="term" value="F:tRNA binding"/>
    <property type="evidence" value="ECO:0007669"/>
    <property type="project" value="UniProtKB-UniRule"/>
</dbReference>
<evidence type="ECO:0000313" key="8">
    <source>
        <dbReference type="EMBL" id="HIV98713.1"/>
    </source>
</evidence>
<evidence type="ECO:0000256" key="1">
    <source>
        <dbReference type="ARBA" id="ARBA00022694"/>
    </source>
</evidence>
<proteinExistence type="inferred from homology"/>
<reference evidence="8" key="2">
    <citation type="submission" date="2021-04" db="EMBL/GenBank/DDBJ databases">
        <authorList>
            <person name="Gilroy R."/>
        </authorList>
    </citation>
    <scope>NUCLEOTIDE SEQUENCE</scope>
    <source>
        <strain evidence="8">Gambia11-129</strain>
    </source>
</reference>
<evidence type="ECO:0000313" key="9">
    <source>
        <dbReference type="Proteomes" id="UP000823936"/>
    </source>
</evidence>
<comment type="function">
    <text evidence="6">RNaseP catalyzes the removal of the 5'-leader sequence from pre-tRNA to produce the mature 5'-terminus. It can also cleave other RNA substrates such as 4.5S RNA. The protein component plays an auxiliary but essential role in vivo by binding to the 5'-leader sequence and broadening the substrate specificity of the ribozyme.</text>
</comment>
<dbReference type="NCBIfam" id="TIGR00188">
    <property type="entry name" value="rnpA"/>
    <property type="match status" value="1"/>
</dbReference>
<comment type="caution">
    <text evidence="8">The sequence shown here is derived from an EMBL/GenBank/DDBJ whole genome shotgun (WGS) entry which is preliminary data.</text>
</comment>
<dbReference type="GO" id="GO:0001682">
    <property type="term" value="P:tRNA 5'-leader removal"/>
    <property type="evidence" value="ECO:0007669"/>
    <property type="project" value="UniProtKB-UniRule"/>
</dbReference>
<comment type="catalytic activity">
    <reaction evidence="6">
        <text>Endonucleolytic cleavage of RNA, removing 5'-extranucleotides from tRNA precursor.</text>
        <dbReference type="EC" id="3.1.26.5"/>
    </reaction>
</comment>
<dbReference type="PANTHER" id="PTHR33992">
    <property type="entry name" value="RIBONUCLEASE P PROTEIN COMPONENT"/>
    <property type="match status" value="1"/>
</dbReference>
<name>A0A9D1TMX7_9SPIO</name>
<dbReference type="PANTHER" id="PTHR33992:SF1">
    <property type="entry name" value="RIBONUCLEASE P PROTEIN COMPONENT"/>
    <property type="match status" value="1"/>
</dbReference>
<dbReference type="HAMAP" id="MF_00227">
    <property type="entry name" value="RNase_P"/>
    <property type="match status" value="1"/>
</dbReference>
<keyword evidence="2 6" id="KW-0540">Nuclease</keyword>
<evidence type="ECO:0000256" key="4">
    <source>
        <dbReference type="ARBA" id="ARBA00022801"/>
    </source>
</evidence>
<dbReference type="InterPro" id="IPR014721">
    <property type="entry name" value="Ribsml_uS5_D2-typ_fold_subgr"/>
</dbReference>
<dbReference type="Pfam" id="PF00825">
    <property type="entry name" value="Ribonuclease_P"/>
    <property type="match status" value="1"/>
</dbReference>
<protein>
    <recommendedName>
        <fullName evidence="6 7">Ribonuclease P protein component</fullName>
        <shortName evidence="6">RNase P protein</shortName>
        <shortName evidence="6">RNaseP protein</shortName>
        <ecNumber evidence="6 7">3.1.26.5</ecNumber>
    </recommendedName>
    <alternativeName>
        <fullName evidence="6">Protein C5</fullName>
    </alternativeName>
</protein>
<evidence type="ECO:0000256" key="2">
    <source>
        <dbReference type="ARBA" id="ARBA00022722"/>
    </source>
</evidence>
<reference evidence="8" key="1">
    <citation type="journal article" date="2021" name="PeerJ">
        <title>Extensive microbial diversity within the chicken gut microbiome revealed by metagenomics and culture.</title>
        <authorList>
            <person name="Gilroy R."/>
            <person name="Ravi A."/>
            <person name="Getino M."/>
            <person name="Pursley I."/>
            <person name="Horton D.L."/>
            <person name="Alikhan N.F."/>
            <person name="Baker D."/>
            <person name="Gharbi K."/>
            <person name="Hall N."/>
            <person name="Watson M."/>
            <person name="Adriaenssens E.M."/>
            <person name="Foster-Nyarko E."/>
            <person name="Jarju S."/>
            <person name="Secka A."/>
            <person name="Antonio M."/>
            <person name="Oren A."/>
            <person name="Chaudhuri R.R."/>
            <person name="La Ragione R."/>
            <person name="Hildebrand F."/>
            <person name="Pallen M.J."/>
        </authorList>
    </citation>
    <scope>NUCLEOTIDE SEQUENCE</scope>
    <source>
        <strain evidence="8">Gambia11-129</strain>
    </source>
</reference>
<sequence length="120" mass="14093">MRRSLTKIEILRKKEDINRIFSKGRRYNLDGMRLISLSNNLSYDRFIVIPAKKYGNSVARNKIRRQAKEIFRNWEKRHSDINGGQSDGLDIILVVYPGRVSGFSLLESDFHSLLDRIIRK</sequence>
<evidence type="ECO:0000256" key="3">
    <source>
        <dbReference type="ARBA" id="ARBA00022759"/>
    </source>
</evidence>
<evidence type="ECO:0000256" key="6">
    <source>
        <dbReference type="HAMAP-Rule" id="MF_00227"/>
    </source>
</evidence>
<evidence type="ECO:0000256" key="5">
    <source>
        <dbReference type="ARBA" id="ARBA00022884"/>
    </source>
</evidence>
<organism evidence="8 9">
    <name type="scientific">Candidatus Ornithospirochaeta avicola</name>
    <dbReference type="NCBI Taxonomy" id="2840896"/>
    <lineage>
        <taxon>Bacteria</taxon>
        <taxon>Pseudomonadati</taxon>
        <taxon>Spirochaetota</taxon>
        <taxon>Spirochaetia</taxon>
        <taxon>Spirochaetales</taxon>
        <taxon>Spirochaetaceae</taxon>
        <taxon>Spirochaetaceae incertae sedis</taxon>
        <taxon>Candidatus Ornithospirochaeta</taxon>
    </lineage>
</organism>
<dbReference type="GO" id="GO:0030677">
    <property type="term" value="C:ribonuclease P complex"/>
    <property type="evidence" value="ECO:0007669"/>
    <property type="project" value="TreeGrafter"/>
</dbReference>
<comment type="subunit">
    <text evidence="6">Consists of a catalytic RNA component (M1 or rnpB) and a protein subunit.</text>
</comment>
<keyword evidence="3 6" id="KW-0255">Endonuclease</keyword>
<dbReference type="Gene3D" id="3.30.230.10">
    <property type="match status" value="1"/>
</dbReference>
<evidence type="ECO:0000256" key="7">
    <source>
        <dbReference type="NCBIfam" id="TIGR00188"/>
    </source>
</evidence>
<dbReference type="InterPro" id="IPR000100">
    <property type="entry name" value="RNase_P"/>
</dbReference>
<dbReference type="SUPFAM" id="SSF54211">
    <property type="entry name" value="Ribosomal protein S5 domain 2-like"/>
    <property type="match status" value="1"/>
</dbReference>
<dbReference type="GO" id="GO:0042781">
    <property type="term" value="F:3'-tRNA processing endoribonuclease activity"/>
    <property type="evidence" value="ECO:0007669"/>
    <property type="project" value="TreeGrafter"/>
</dbReference>
<keyword evidence="4 6" id="KW-0378">Hydrolase</keyword>
<dbReference type="InterPro" id="IPR020568">
    <property type="entry name" value="Ribosomal_Su5_D2-typ_SF"/>
</dbReference>
<dbReference type="EC" id="3.1.26.5" evidence="6 7"/>
<dbReference type="AlphaFoldDB" id="A0A9D1TMX7"/>
<accession>A0A9D1TMX7</accession>
<dbReference type="Proteomes" id="UP000823936">
    <property type="component" value="Unassembled WGS sequence"/>
</dbReference>
<keyword evidence="1 6" id="KW-0819">tRNA processing</keyword>
<dbReference type="EMBL" id="DXHU01000013">
    <property type="protein sequence ID" value="HIV98713.1"/>
    <property type="molecule type" value="Genomic_DNA"/>
</dbReference>
<dbReference type="GO" id="GO:0004526">
    <property type="term" value="F:ribonuclease P activity"/>
    <property type="evidence" value="ECO:0007669"/>
    <property type="project" value="UniProtKB-UniRule"/>
</dbReference>